<dbReference type="GO" id="GO:0043957">
    <property type="term" value="F:acryloyl-CoA reductase (NADPH) activity"/>
    <property type="evidence" value="ECO:0007669"/>
    <property type="project" value="TreeGrafter"/>
</dbReference>
<dbReference type="InterPro" id="IPR011032">
    <property type="entry name" value="GroES-like_sf"/>
</dbReference>
<dbReference type="RefSeq" id="WP_111359068.1">
    <property type="nucleotide sequence ID" value="NZ_NHSK01000132.1"/>
</dbReference>
<comment type="caution">
    <text evidence="2">The sequence shown here is derived from an EMBL/GenBank/DDBJ whole genome shotgun (WGS) entry which is preliminary data.</text>
</comment>
<organism evidence="2 3">
    <name type="scientific">Rhodoplanes elegans</name>
    <dbReference type="NCBI Taxonomy" id="29408"/>
    <lineage>
        <taxon>Bacteria</taxon>
        <taxon>Pseudomonadati</taxon>
        <taxon>Pseudomonadota</taxon>
        <taxon>Alphaproteobacteria</taxon>
        <taxon>Hyphomicrobiales</taxon>
        <taxon>Nitrobacteraceae</taxon>
        <taxon>Rhodoplanes</taxon>
    </lineage>
</organism>
<dbReference type="AlphaFoldDB" id="A0A327K9E7"/>
<dbReference type="Pfam" id="PF00107">
    <property type="entry name" value="ADH_zinc_N"/>
    <property type="match status" value="1"/>
</dbReference>
<evidence type="ECO:0000313" key="2">
    <source>
        <dbReference type="EMBL" id="RAI34325.1"/>
    </source>
</evidence>
<evidence type="ECO:0000313" key="3">
    <source>
        <dbReference type="Proteomes" id="UP000248863"/>
    </source>
</evidence>
<dbReference type="Pfam" id="PF08240">
    <property type="entry name" value="ADH_N"/>
    <property type="match status" value="1"/>
</dbReference>
<dbReference type="InterPro" id="IPR020843">
    <property type="entry name" value="ER"/>
</dbReference>
<dbReference type="SUPFAM" id="SSF50129">
    <property type="entry name" value="GroES-like"/>
    <property type="match status" value="1"/>
</dbReference>
<dbReference type="InterPro" id="IPR014188">
    <property type="entry name" value="Acrylyl-CoA_reductase_AcuI"/>
</dbReference>
<dbReference type="InterPro" id="IPR013154">
    <property type="entry name" value="ADH-like_N"/>
</dbReference>
<dbReference type="InterPro" id="IPR036291">
    <property type="entry name" value="NAD(P)-bd_dom_sf"/>
</dbReference>
<feature type="domain" description="Enoyl reductase (ER)" evidence="1">
    <location>
        <begin position="15"/>
        <end position="325"/>
    </location>
</feature>
<dbReference type="OrthoDB" id="9782155at2"/>
<dbReference type="CDD" id="cd08288">
    <property type="entry name" value="MDR_yhdh"/>
    <property type="match status" value="1"/>
</dbReference>
<proteinExistence type="predicted"/>
<dbReference type="Gene3D" id="3.90.180.10">
    <property type="entry name" value="Medium-chain alcohol dehydrogenases, catalytic domain"/>
    <property type="match status" value="1"/>
</dbReference>
<dbReference type="SMART" id="SM00829">
    <property type="entry name" value="PKS_ER"/>
    <property type="match status" value="1"/>
</dbReference>
<dbReference type="EMBL" id="NPEU01000313">
    <property type="protein sequence ID" value="RAI34325.1"/>
    <property type="molecule type" value="Genomic_DNA"/>
</dbReference>
<evidence type="ECO:0000259" key="1">
    <source>
        <dbReference type="SMART" id="SM00829"/>
    </source>
</evidence>
<dbReference type="Proteomes" id="UP000248863">
    <property type="component" value="Unassembled WGS sequence"/>
</dbReference>
<protein>
    <submittedName>
        <fullName evidence="2">Oxidoreductase</fullName>
    </submittedName>
</protein>
<dbReference type="PANTHER" id="PTHR43677:SF1">
    <property type="entry name" value="ACRYLYL-COA REDUCTASE ACUI-RELATED"/>
    <property type="match status" value="1"/>
</dbReference>
<dbReference type="PANTHER" id="PTHR43677">
    <property type="entry name" value="SHORT-CHAIN DEHYDROGENASE/REDUCTASE"/>
    <property type="match status" value="1"/>
</dbReference>
<gene>
    <name evidence="2" type="ORF">CH338_21040</name>
</gene>
<dbReference type="SUPFAM" id="SSF51735">
    <property type="entry name" value="NAD(P)-binding Rossmann-fold domains"/>
    <property type="match status" value="1"/>
</dbReference>
<keyword evidence="3" id="KW-1185">Reference proteome</keyword>
<accession>A0A327K9E7</accession>
<reference evidence="2 3" key="1">
    <citation type="submission" date="2017-07" db="EMBL/GenBank/DDBJ databases">
        <title>Draft Genome Sequences of Select Purple Nonsulfur Bacteria.</title>
        <authorList>
            <person name="Lasarre B."/>
            <person name="Mckinlay J.B."/>
        </authorList>
    </citation>
    <scope>NUCLEOTIDE SEQUENCE [LARGE SCALE GENOMIC DNA]</scope>
    <source>
        <strain evidence="2 3">DSM 11907</strain>
    </source>
</reference>
<dbReference type="Gene3D" id="3.40.50.720">
    <property type="entry name" value="NAD(P)-binding Rossmann-like Domain"/>
    <property type="match status" value="1"/>
</dbReference>
<name>A0A327K9E7_9BRAD</name>
<dbReference type="InterPro" id="IPR013149">
    <property type="entry name" value="ADH-like_C"/>
</dbReference>
<dbReference type="InterPro" id="IPR051397">
    <property type="entry name" value="Zn-ADH-like_protein"/>
</dbReference>
<dbReference type="NCBIfam" id="TIGR02823">
    <property type="entry name" value="oxido_YhdH"/>
    <property type="match status" value="1"/>
</dbReference>
<sequence>MSSFKAIVIRKGEAGQTVGLSDFDDSELMEGDVTLRVEWSTVNYKDGLAVTGKAPVVRRLPMIAGIDAVGTVETSEHPDWKPGDRVVVNGWGCGETHLGFYGEKARVKGDWLVPLPAGIEPRDAMAIGTAGYTAMLAVLALERHGLTPDRGPVVVTGAAGGVGSVAVAILAKLGWHVIASTGRPEEGDYLKELGAAEIIARQDLSGPAKPLAKERWAAGVDSVGSTTLANVLSMTRYHGAVAACGLAGGMDLPTSVAPFILRGVSLLGVDSVMCPQHLRREAWRRLDTDLDRRKLAQMTEEIGLEGVLDAGRRIVEGRVRGRIVVKIG</sequence>